<evidence type="ECO:0000313" key="2">
    <source>
        <dbReference type="Proteomes" id="UP001597512"/>
    </source>
</evidence>
<reference evidence="2" key="1">
    <citation type="journal article" date="2019" name="Int. J. Syst. Evol. Microbiol.">
        <title>The Global Catalogue of Microorganisms (GCM) 10K type strain sequencing project: providing services to taxonomists for standard genome sequencing and annotation.</title>
        <authorList>
            <consortium name="The Broad Institute Genomics Platform"/>
            <consortium name="The Broad Institute Genome Sequencing Center for Infectious Disease"/>
            <person name="Wu L."/>
            <person name="Ma J."/>
        </authorList>
    </citation>
    <scope>NUCLEOTIDE SEQUENCE [LARGE SCALE GENOMIC DNA]</scope>
    <source>
        <strain evidence="2">KCTC 52490</strain>
    </source>
</reference>
<dbReference type="SUPFAM" id="SSF56925">
    <property type="entry name" value="OMPA-like"/>
    <property type="match status" value="1"/>
</dbReference>
<protein>
    <recommendedName>
        <fullName evidence="3">Outer membrane protein beta-barrel domain-containing protein</fullName>
    </recommendedName>
</protein>
<name>A0ABW6ATV9_9BACT</name>
<keyword evidence="2" id="KW-1185">Reference proteome</keyword>
<dbReference type="Proteomes" id="UP001597512">
    <property type="component" value="Unassembled WGS sequence"/>
</dbReference>
<evidence type="ECO:0000313" key="1">
    <source>
        <dbReference type="EMBL" id="MFD2938024.1"/>
    </source>
</evidence>
<evidence type="ECO:0008006" key="3">
    <source>
        <dbReference type="Google" id="ProtNLM"/>
    </source>
</evidence>
<dbReference type="EMBL" id="JBHUOM010000048">
    <property type="protein sequence ID" value="MFD2938024.1"/>
    <property type="molecule type" value="Genomic_DNA"/>
</dbReference>
<comment type="caution">
    <text evidence="1">The sequence shown here is derived from an EMBL/GenBank/DDBJ whole genome shotgun (WGS) entry which is preliminary data.</text>
</comment>
<organism evidence="1 2">
    <name type="scientific">Spirosoma flavum</name>
    <dbReference type="NCBI Taxonomy" id="2048557"/>
    <lineage>
        <taxon>Bacteria</taxon>
        <taxon>Pseudomonadati</taxon>
        <taxon>Bacteroidota</taxon>
        <taxon>Cytophagia</taxon>
        <taxon>Cytophagales</taxon>
        <taxon>Cytophagaceae</taxon>
        <taxon>Spirosoma</taxon>
    </lineage>
</organism>
<accession>A0ABW6ATV9</accession>
<gene>
    <name evidence="1" type="ORF">ACFS25_29935</name>
</gene>
<sequence>MRFLWHFSLLITGLFYSPELWAQRSEIWREKSGTWLLNVGVGPTRYLGDLNEQTNLGHLRLGAAINVAGAYRYSPQLTLRAEAQLYYIRGTQKDTHLSFNNLSFHSLNPDIWAGVQWDFWRADDRNHVIIPYVLAGVGLTYMTPKATYKGVSVSLAPLHTEAVAYSRLPLILRYGIGVPIVSTERLKWHLEGIYTHVFSDYLDDVSTVYPDRTGMEPLAAALSDRRLELGQTPNVAGNQRGNSNRRDGYFILSARLIFVIITPSQQNYRRSFHR</sequence>
<dbReference type="InterPro" id="IPR011250">
    <property type="entry name" value="OMP/PagP_B-barrel"/>
</dbReference>
<proteinExistence type="predicted"/>
<dbReference type="RefSeq" id="WP_381508615.1">
    <property type="nucleotide sequence ID" value="NZ_JBHUOM010000048.1"/>
</dbReference>